<keyword evidence="2" id="KW-1185">Reference proteome</keyword>
<dbReference type="PANTHER" id="PTHR43301">
    <property type="entry name" value="ARABINAN ENDO-1,5-ALPHA-L-ARABINOSIDASE"/>
    <property type="match status" value="1"/>
</dbReference>
<dbReference type="InterPro" id="IPR023296">
    <property type="entry name" value="Glyco_hydro_beta-prop_sf"/>
</dbReference>
<keyword evidence="1" id="KW-0378">Hydrolase</keyword>
<dbReference type="EMBL" id="AP023367">
    <property type="protein sequence ID" value="BCJ95939.1"/>
    <property type="molecule type" value="Genomic_DNA"/>
</dbReference>
<dbReference type="AlphaFoldDB" id="A0A6S6R3K5"/>
<gene>
    <name evidence="1" type="ORF">acsn021_35080</name>
</gene>
<evidence type="ECO:0000313" key="2">
    <source>
        <dbReference type="Proteomes" id="UP000515561"/>
    </source>
</evidence>
<reference evidence="1 2" key="1">
    <citation type="journal article" date="2016" name="Int. J. Syst. Evol. Microbiol.">
        <title>Descriptions of Anaerotaenia torta gen. nov., sp. nov. and Anaerocolumna cellulosilytica gen. nov., sp. nov. isolated from a methanogenic reactor of cattle waste.</title>
        <authorList>
            <person name="Uek A."/>
            <person name="Ohtaki Y."/>
            <person name="Kaku N."/>
            <person name="Ueki K."/>
        </authorList>
    </citation>
    <scope>NUCLEOTIDE SEQUENCE [LARGE SCALE GENOMIC DNA]</scope>
    <source>
        <strain evidence="1 2">SN021</strain>
    </source>
</reference>
<dbReference type="Proteomes" id="UP000515561">
    <property type="component" value="Chromosome"/>
</dbReference>
<protein>
    <submittedName>
        <fullName evidence="1">Glycosyl hydrolase</fullName>
    </submittedName>
</protein>
<name>A0A6S6R3K5_9FIRM</name>
<dbReference type="GO" id="GO:0016787">
    <property type="term" value="F:hydrolase activity"/>
    <property type="evidence" value="ECO:0007669"/>
    <property type="project" value="UniProtKB-KW"/>
</dbReference>
<dbReference type="RefSeq" id="WP_184092332.1">
    <property type="nucleotide sequence ID" value="NZ_AP023367.1"/>
</dbReference>
<dbReference type="PANTHER" id="PTHR43301:SF3">
    <property type="entry name" value="ARABINAN ENDO-1,5-ALPHA-L-ARABINOSIDASE A-RELATED"/>
    <property type="match status" value="1"/>
</dbReference>
<dbReference type="Gene3D" id="2.115.10.20">
    <property type="entry name" value="Glycosyl hydrolase domain, family 43"/>
    <property type="match status" value="1"/>
</dbReference>
<dbReference type="KEGG" id="acel:acsn021_35080"/>
<accession>A0A6S6R3K5</accession>
<dbReference type="CDD" id="cd08984">
    <property type="entry name" value="GH43-like"/>
    <property type="match status" value="1"/>
</dbReference>
<proteinExistence type="predicted"/>
<sequence length="316" mass="36837">MHDKKIIPSPLYRDPVYDGATDPVVIYNREEKTFWMLYTQRRASSISIGVSNIHGTKIGVASSTDGYNWLYRGTLSGLEFEPGENTFWAPEVIYAQGKYHMYVSYVKGIPTNWNWERHIVHYTADSMWDWNFESVLPLSSNRVIDACVYETEPGLYKMWYKDECHDSHTYSAVSRDLYQWEVLGAEITDVPHEGANVFELQGKKWMITDFWKGLAVYESEDYTNWQRNHVILNEAGTRTDDNDLGHHADIVVCDDNAYIFYFVHPGLKAAERIKDELSANYQRSRASVFVARLYVKDNLLCCDRDEEFELKLNREV</sequence>
<dbReference type="InterPro" id="IPR050727">
    <property type="entry name" value="GH43_arabinanases"/>
</dbReference>
<evidence type="ECO:0000313" key="1">
    <source>
        <dbReference type="EMBL" id="BCJ95939.1"/>
    </source>
</evidence>
<dbReference type="SUPFAM" id="SSF75005">
    <property type="entry name" value="Arabinanase/levansucrase/invertase"/>
    <property type="match status" value="1"/>
</dbReference>
<organism evidence="1 2">
    <name type="scientific">Anaerocolumna cellulosilytica</name>
    <dbReference type="NCBI Taxonomy" id="433286"/>
    <lineage>
        <taxon>Bacteria</taxon>
        <taxon>Bacillati</taxon>
        <taxon>Bacillota</taxon>
        <taxon>Clostridia</taxon>
        <taxon>Lachnospirales</taxon>
        <taxon>Lachnospiraceae</taxon>
        <taxon>Anaerocolumna</taxon>
    </lineage>
</organism>